<accession>A0A0C3DUJ7</accession>
<feature type="region of interest" description="Disordered" evidence="1">
    <location>
        <begin position="108"/>
        <end position="132"/>
    </location>
</feature>
<proteinExistence type="predicted"/>
<evidence type="ECO:0000256" key="1">
    <source>
        <dbReference type="SAM" id="MobiDB-lite"/>
    </source>
</evidence>
<name>A0A0C3DUJ7_9AGAM</name>
<evidence type="ECO:0000313" key="2">
    <source>
        <dbReference type="EMBL" id="KIM64295.1"/>
    </source>
</evidence>
<feature type="compositionally biased region" description="Polar residues" evidence="1">
    <location>
        <begin position="60"/>
        <end position="92"/>
    </location>
</feature>
<dbReference type="AlphaFoldDB" id="A0A0C3DUJ7"/>
<dbReference type="OrthoDB" id="3258262at2759"/>
<feature type="region of interest" description="Disordered" evidence="1">
    <location>
        <begin position="223"/>
        <end position="307"/>
    </location>
</feature>
<feature type="region of interest" description="Disordered" evidence="1">
    <location>
        <begin position="327"/>
        <end position="375"/>
    </location>
</feature>
<reference evidence="3" key="2">
    <citation type="submission" date="2015-01" db="EMBL/GenBank/DDBJ databases">
        <title>Evolutionary Origins and Diversification of the Mycorrhizal Mutualists.</title>
        <authorList>
            <consortium name="DOE Joint Genome Institute"/>
            <consortium name="Mycorrhizal Genomics Consortium"/>
            <person name="Kohler A."/>
            <person name="Kuo A."/>
            <person name="Nagy L.G."/>
            <person name="Floudas D."/>
            <person name="Copeland A."/>
            <person name="Barry K.W."/>
            <person name="Cichocki N."/>
            <person name="Veneault-Fourrey C."/>
            <person name="LaButti K."/>
            <person name="Lindquist E.A."/>
            <person name="Lipzen A."/>
            <person name="Lundell T."/>
            <person name="Morin E."/>
            <person name="Murat C."/>
            <person name="Riley R."/>
            <person name="Ohm R."/>
            <person name="Sun H."/>
            <person name="Tunlid A."/>
            <person name="Henrissat B."/>
            <person name="Grigoriev I.V."/>
            <person name="Hibbett D.S."/>
            <person name="Martin F."/>
        </authorList>
    </citation>
    <scope>NUCLEOTIDE SEQUENCE [LARGE SCALE GENOMIC DNA]</scope>
    <source>
        <strain evidence="3">Foug A</strain>
    </source>
</reference>
<keyword evidence="3" id="KW-1185">Reference proteome</keyword>
<feature type="compositionally biased region" description="Polar residues" evidence="1">
    <location>
        <begin position="231"/>
        <end position="263"/>
    </location>
</feature>
<evidence type="ECO:0000313" key="3">
    <source>
        <dbReference type="Proteomes" id="UP000053989"/>
    </source>
</evidence>
<dbReference type="Proteomes" id="UP000053989">
    <property type="component" value="Unassembled WGS sequence"/>
</dbReference>
<reference evidence="2 3" key="1">
    <citation type="submission" date="2014-04" db="EMBL/GenBank/DDBJ databases">
        <authorList>
            <consortium name="DOE Joint Genome Institute"/>
            <person name="Kuo A."/>
            <person name="Kohler A."/>
            <person name="Nagy L.G."/>
            <person name="Floudas D."/>
            <person name="Copeland A."/>
            <person name="Barry K.W."/>
            <person name="Cichocki N."/>
            <person name="Veneault-Fourrey C."/>
            <person name="LaButti K."/>
            <person name="Lindquist E.A."/>
            <person name="Lipzen A."/>
            <person name="Lundell T."/>
            <person name="Morin E."/>
            <person name="Murat C."/>
            <person name="Sun H."/>
            <person name="Tunlid A."/>
            <person name="Henrissat B."/>
            <person name="Grigoriev I.V."/>
            <person name="Hibbett D.S."/>
            <person name="Martin F."/>
            <person name="Nordberg H.P."/>
            <person name="Cantor M.N."/>
            <person name="Hua S.X."/>
        </authorList>
    </citation>
    <scope>NUCLEOTIDE SEQUENCE [LARGE SCALE GENOMIC DNA]</scope>
    <source>
        <strain evidence="2 3">Foug A</strain>
    </source>
</reference>
<protein>
    <submittedName>
        <fullName evidence="2">Uncharacterized protein</fullName>
    </submittedName>
</protein>
<feature type="compositionally biased region" description="Basic and acidic residues" evidence="1">
    <location>
        <begin position="108"/>
        <end position="131"/>
    </location>
</feature>
<feature type="compositionally biased region" description="Low complexity" evidence="1">
    <location>
        <begin position="277"/>
        <end position="286"/>
    </location>
</feature>
<sequence length="458" mass="49591">MAISSDFQVACVRRKHQSISKTAELHIDTRRFGTVFDADTPENESVDCGDDPNEDDDCTTSESQWEFNATADTGGSEASETQVGGDTDESCASSISAAQQVIHYYRSSRLDKEHSPSVEEKDLPLSPHDNRSMVTLNPVEPSSPMDITWRPPLKVHVHPSTKRELDYAQKQAHDMIRKAGLLPEDRIQCRHYGCRNILDNAEALKYHLHFHNIGDIPQHRAQLSVDGPAEHSSTVHAHSTYSGQKTGKTSNRTVTSGAISPSKSVVERNDHSHSRHVSVPSVSVPRKLSSGGSHRGRPSTSSDPKTVEIFSPRVAPANISSLTALAHTVDSSRSKSPPPIMPISPTTANRGRRSRARARTMSSSSGPKGAGHSASITALISPPASPGLPTFAKTIMSPRTNMSVHDSGIFIQAGDLVPPLKSEAERAKSPVRAKSPLRARSPIRDGLKRVLSFGCVVD</sequence>
<dbReference type="HOGENOM" id="CLU_597386_0_0_1"/>
<feature type="compositionally biased region" description="Acidic residues" evidence="1">
    <location>
        <begin position="39"/>
        <end position="59"/>
    </location>
</feature>
<gene>
    <name evidence="2" type="ORF">SCLCIDRAFT_1213398</name>
</gene>
<feature type="region of interest" description="Disordered" evidence="1">
    <location>
        <begin position="36"/>
        <end position="92"/>
    </location>
</feature>
<organism evidence="2 3">
    <name type="scientific">Scleroderma citrinum Foug A</name>
    <dbReference type="NCBI Taxonomy" id="1036808"/>
    <lineage>
        <taxon>Eukaryota</taxon>
        <taxon>Fungi</taxon>
        <taxon>Dikarya</taxon>
        <taxon>Basidiomycota</taxon>
        <taxon>Agaricomycotina</taxon>
        <taxon>Agaricomycetes</taxon>
        <taxon>Agaricomycetidae</taxon>
        <taxon>Boletales</taxon>
        <taxon>Sclerodermatineae</taxon>
        <taxon>Sclerodermataceae</taxon>
        <taxon>Scleroderma</taxon>
    </lineage>
</organism>
<dbReference type="InParanoid" id="A0A0C3DUJ7"/>
<dbReference type="EMBL" id="KN822029">
    <property type="protein sequence ID" value="KIM64295.1"/>
    <property type="molecule type" value="Genomic_DNA"/>
</dbReference>